<protein>
    <submittedName>
        <fullName evidence="2">Transcriptional regulator with XRE-family HTH domain</fullName>
    </submittedName>
</protein>
<evidence type="ECO:0000259" key="1">
    <source>
        <dbReference type="PROSITE" id="PS50943"/>
    </source>
</evidence>
<reference evidence="2 3" key="1">
    <citation type="submission" date="2021-03" db="EMBL/GenBank/DDBJ databases">
        <title>Sequencing the genomes of 1000 actinobacteria strains.</title>
        <authorList>
            <person name="Klenk H.-P."/>
        </authorList>
    </citation>
    <scope>NUCLEOTIDE SEQUENCE [LARGE SCALE GENOMIC DNA]</scope>
    <source>
        <strain evidence="2 3">DSM 45516</strain>
    </source>
</reference>
<name>A0ABS4QGL4_9NOCA</name>
<dbReference type="InterPro" id="IPR010982">
    <property type="entry name" value="Lambda_DNA-bd_dom_sf"/>
</dbReference>
<dbReference type="PROSITE" id="PS50943">
    <property type="entry name" value="HTH_CROC1"/>
    <property type="match status" value="1"/>
</dbReference>
<evidence type="ECO:0000313" key="3">
    <source>
        <dbReference type="Proteomes" id="UP001519325"/>
    </source>
</evidence>
<evidence type="ECO:0000313" key="2">
    <source>
        <dbReference type="EMBL" id="MBP2190829.1"/>
    </source>
</evidence>
<dbReference type="CDD" id="cd00093">
    <property type="entry name" value="HTH_XRE"/>
    <property type="match status" value="1"/>
</dbReference>
<dbReference type="Pfam" id="PF01381">
    <property type="entry name" value="HTH_3"/>
    <property type="match status" value="1"/>
</dbReference>
<dbReference type="SUPFAM" id="SSF47413">
    <property type="entry name" value="lambda repressor-like DNA-binding domains"/>
    <property type="match status" value="1"/>
</dbReference>
<proteinExistence type="predicted"/>
<dbReference type="EMBL" id="JAGGMR010000001">
    <property type="protein sequence ID" value="MBP2190829.1"/>
    <property type="molecule type" value="Genomic_DNA"/>
</dbReference>
<organism evidence="2 3">
    <name type="scientific">Nocardia goodfellowii</name>
    <dbReference type="NCBI Taxonomy" id="882446"/>
    <lineage>
        <taxon>Bacteria</taxon>
        <taxon>Bacillati</taxon>
        <taxon>Actinomycetota</taxon>
        <taxon>Actinomycetes</taxon>
        <taxon>Mycobacteriales</taxon>
        <taxon>Nocardiaceae</taxon>
        <taxon>Nocardia</taxon>
    </lineage>
</organism>
<feature type="domain" description="HTH cro/C1-type" evidence="1">
    <location>
        <begin position="9"/>
        <end position="70"/>
    </location>
</feature>
<comment type="caution">
    <text evidence="2">The sequence shown here is derived from an EMBL/GenBank/DDBJ whole genome shotgun (WGS) entry which is preliminary data.</text>
</comment>
<dbReference type="Proteomes" id="UP001519325">
    <property type="component" value="Unassembled WGS sequence"/>
</dbReference>
<gene>
    <name evidence="2" type="ORF">BJ987_003730</name>
</gene>
<dbReference type="InterPro" id="IPR001387">
    <property type="entry name" value="Cro/C1-type_HTH"/>
</dbReference>
<sequence>MGSGTGDLIRQLRLAKGWSQGRLADELCKSSGANIGREYISRRWESGETEPSSFWLRHLATVLDCAPEMLAADVHRREFLSHLAATAVAPVVASDLLAQGFSARLHRFGPGVDEWESRLAIYGTDYMSQGAADIQRRLAADLVVLQQQLDTPRLWAVAARLMTLFAKTYPGSDGTKAIRWYEMAAVAADRSGDTTIRVWVRGRAAIALGYEGAALPVAHKFADEALGIDDRPSLGRLNALWGKAHAAAIHGDQGTAMALADAGRREFDRSGSVDQTSDYAVPWWRVNVFQSLLAARLGDERLATAAQEAARAELPATLPRFRTHLDMHQGLMLVRAGDPRAGMKLAHAALDALPPEKHSLTLRLLMDEITRTSAHTRRP</sequence>
<dbReference type="Gene3D" id="1.10.260.40">
    <property type="entry name" value="lambda repressor-like DNA-binding domains"/>
    <property type="match status" value="1"/>
</dbReference>
<keyword evidence="3" id="KW-1185">Reference proteome</keyword>
<accession>A0ABS4QGL4</accession>
<dbReference type="SMART" id="SM00530">
    <property type="entry name" value="HTH_XRE"/>
    <property type="match status" value="1"/>
</dbReference>